<dbReference type="RefSeq" id="XP_033383143.1">
    <property type="nucleotide sequence ID" value="XM_033525993.1"/>
</dbReference>
<dbReference type="AlphaFoldDB" id="A0A6A5XR75"/>
<evidence type="ECO:0000313" key="3">
    <source>
        <dbReference type="Proteomes" id="UP000799778"/>
    </source>
</evidence>
<evidence type="ECO:0000256" key="1">
    <source>
        <dbReference type="SAM" id="MobiDB-lite"/>
    </source>
</evidence>
<dbReference type="EMBL" id="ML978070">
    <property type="protein sequence ID" value="KAF2014804.1"/>
    <property type="molecule type" value="Genomic_DNA"/>
</dbReference>
<protein>
    <submittedName>
        <fullName evidence="2">Uncharacterized protein</fullName>
    </submittedName>
</protein>
<reference evidence="2" key="1">
    <citation type="journal article" date="2020" name="Stud. Mycol.">
        <title>101 Dothideomycetes genomes: a test case for predicting lifestyles and emergence of pathogens.</title>
        <authorList>
            <person name="Haridas S."/>
            <person name="Albert R."/>
            <person name="Binder M."/>
            <person name="Bloem J."/>
            <person name="Labutti K."/>
            <person name="Salamov A."/>
            <person name="Andreopoulos B."/>
            <person name="Baker S."/>
            <person name="Barry K."/>
            <person name="Bills G."/>
            <person name="Bluhm B."/>
            <person name="Cannon C."/>
            <person name="Castanera R."/>
            <person name="Culley D."/>
            <person name="Daum C."/>
            <person name="Ezra D."/>
            <person name="Gonzalez J."/>
            <person name="Henrissat B."/>
            <person name="Kuo A."/>
            <person name="Liang C."/>
            <person name="Lipzen A."/>
            <person name="Lutzoni F."/>
            <person name="Magnuson J."/>
            <person name="Mondo S."/>
            <person name="Nolan M."/>
            <person name="Ohm R."/>
            <person name="Pangilinan J."/>
            <person name="Park H.-J."/>
            <person name="Ramirez L."/>
            <person name="Alfaro M."/>
            <person name="Sun H."/>
            <person name="Tritt A."/>
            <person name="Yoshinaga Y."/>
            <person name="Zwiers L.-H."/>
            <person name="Turgeon B."/>
            <person name="Goodwin S."/>
            <person name="Spatafora J."/>
            <person name="Crous P."/>
            <person name="Grigoriev I."/>
        </authorList>
    </citation>
    <scope>NUCLEOTIDE SEQUENCE</scope>
    <source>
        <strain evidence="2">CBS 175.79</strain>
    </source>
</reference>
<evidence type="ECO:0000313" key="2">
    <source>
        <dbReference type="EMBL" id="KAF2014804.1"/>
    </source>
</evidence>
<gene>
    <name evidence="2" type="ORF">BU24DRAFT_410510</name>
</gene>
<keyword evidence="3" id="KW-1185">Reference proteome</keyword>
<feature type="region of interest" description="Disordered" evidence="1">
    <location>
        <begin position="25"/>
        <end position="60"/>
    </location>
</feature>
<accession>A0A6A5XR75</accession>
<dbReference type="GeneID" id="54283390"/>
<dbReference type="Proteomes" id="UP000799778">
    <property type="component" value="Unassembled WGS sequence"/>
</dbReference>
<name>A0A6A5XR75_9PLEO</name>
<organism evidence="2 3">
    <name type="scientific">Aaosphaeria arxii CBS 175.79</name>
    <dbReference type="NCBI Taxonomy" id="1450172"/>
    <lineage>
        <taxon>Eukaryota</taxon>
        <taxon>Fungi</taxon>
        <taxon>Dikarya</taxon>
        <taxon>Ascomycota</taxon>
        <taxon>Pezizomycotina</taxon>
        <taxon>Dothideomycetes</taxon>
        <taxon>Pleosporomycetidae</taxon>
        <taxon>Pleosporales</taxon>
        <taxon>Pleosporales incertae sedis</taxon>
        <taxon>Aaosphaeria</taxon>
    </lineage>
</organism>
<sequence>MPVYVKFCCLSARININRTSEKMQAGTCKATSISPTGDENKSKLGRISDGEKRSTSDSLVTSSPRPWRFRAICVAWQMISNHPRKRCGRSPDDGADGNVENRKGCSIGFLCGGLDGVSDMDSTGWLEAERMTLCVDGLWSCVYDKADFWVVD</sequence>
<feature type="compositionally biased region" description="Basic and acidic residues" evidence="1">
    <location>
        <begin position="38"/>
        <end position="55"/>
    </location>
</feature>
<proteinExistence type="predicted"/>